<proteinExistence type="predicted"/>
<name>A0A7L4PB39_9CREN</name>
<sequence length="96" mass="10947">MGEENTIRASVRINALYRAAALIAVAVREGDEEEKNRIIDRARGRGTVTPSFDNPLAMAQYDASLLEWAIEIRRRGNELRREKGKSTRGTRRYKTL</sequence>
<accession>A0A7L4PB39</accession>
<keyword evidence="2" id="KW-1185">Reference proteome</keyword>
<evidence type="ECO:0000313" key="1">
    <source>
        <dbReference type="EMBL" id="NYR15350.1"/>
    </source>
</evidence>
<dbReference type="Proteomes" id="UP000554766">
    <property type="component" value="Unassembled WGS sequence"/>
</dbReference>
<protein>
    <submittedName>
        <fullName evidence="1">Uncharacterized protein</fullName>
    </submittedName>
</protein>
<gene>
    <name evidence="1" type="ORF">HC235_05185</name>
</gene>
<dbReference type="AlphaFoldDB" id="A0A7L4PB39"/>
<organism evidence="1 2">
    <name type="scientific">Pyrobaculum arsenaticum</name>
    <dbReference type="NCBI Taxonomy" id="121277"/>
    <lineage>
        <taxon>Archaea</taxon>
        <taxon>Thermoproteota</taxon>
        <taxon>Thermoprotei</taxon>
        <taxon>Thermoproteales</taxon>
        <taxon>Thermoproteaceae</taxon>
        <taxon>Pyrobaculum</taxon>
    </lineage>
</organism>
<comment type="caution">
    <text evidence="1">The sequence shown here is derived from an EMBL/GenBank/DDBJ whole genome shotgun (WGS) entry which is preliminary data.</text>
</comment>
<dbReference type="EMBL" id="JAAVJF010000002">
    <property type="protein sequence ID" value="NYR15350.1"/>
    <property type="molecule type" value="Genomic_DNA"/>
</dbReference>
<evidence type="ECO:0000313" key="2">
    <source>
        <dbReference type="Proteomes" id="UP000554766"/>
    </source>
</evidence>
<reference evidence="1 2" key="1">
    <citation type="journal article" date="2020" name="Nat. Commun.">
        <title>The structures of two archaeal type IV pili illuminate evolutionary relationships.</title>
        <authorList>
            <person name="Wang F."/>
            <person name="Baquero D.P."/>
            <person name="Su Z."/>
            <person name="Beltran L.C."/>
            <person name="Prangishvili D."/>
            <person name="Krupovic M."/>
            <person name="Egelman E.H."/>
        </authorList>
    </citation>
    <scope>NUCLEOTIDE SEQUENCE [LARGE SCALE GENOMIC DNA]</scope>
    <source>
        <strain evidence="1 2">2GA</strain>
    </source>
</reference>